<proteinExistence type="predicted"/>
<protein>
    <submittedName>
        <fullName evidence="1">Uncharacterized protein</fullName>
    </submittedName>
</protein>
<name>A0A1C9LWL2_9CAUD</name>
<dbReference type="EMBL" id="KX507343">
    <property type="protein sequence ID" value="AOQ26965.1"/>
    <property type="molecule type" value="Genomic_DNA"/>
</dbReference>
<dbReference type="Proteomes" id="UP000225549">
    <property type="component" value="Segment"/>
</dbReference>
<reference evidence="1 2" key="1">
    <citation type="submission" date="2016-07" db="EMBL/GenBank/DDBJ databases">
        <authorList>
            <person name="Smith E.K."/>
            <person name="Curtis J.A."/>
            <person name="Schober M.A."/>
            <person name="Layton S.R."/>
            <person name="Bhuiyan S."/>
            <person name="Nayek S."/>
            <person name="Hughes L.E."/>
            <person name="Garlena R.A."/>
            <person name="Russell D.A."/>
            <person name="Pope W.H."/>
            <person name="Jacobs-Sera D."/>
            <person name="Hendrix R.W."/>
            <person name="Hatfull G.F."/>
        </authorList>
    </citation>
    <scope>NUCLEOTIDE SEQUENCE [LARGE SCALE GENOMIC DNA]</scope>
</reference>
<organism evidence="1 2">
    <name type="scientific">Streptomyces phage Lorelei</name>
    <dbReference type="NCBI Taxonomy" id="1873996"/>
    <lineage>
        <taxon>Viruses</taxon>
        <taxon>Duplodnaviria</taxon>
        <taxon>Heunggongvirae</taxon>
        <taxon>Uroviricota</taxon>
        <taxon>Caudoviricetes</taxon>
        <taxon>Arquatrovirinae</taxon>
        <taxon>Likavirus</taxon>
        <taxon>Likavirus lorelei</taxon>
    </lineage>
</organism>
<sequence>MSVTLAKTAQSIAAGKKAAAINAGLRRNDLRALSARFAK</sequence>
<evidence type="ECO:0000313" key="2">
    <source>
        <dbReference type="Proteomes" id="UP000225549"/>
    </source>
</evidence>
<accession>A0A1C9LWL2</accession>
<evidence type="ECO:0000313" key="1">
    <source>
        <dbReference type="EMBL" id="AOQ26965.1"/>
    </source>
</evidence>
<gene>
    <name evidence="1" type="ORF">SEA_LORELEI_74</name>
</gene>
<keyword evidence="2" id="KW-1185">Reference proteome</keyword>